<name>A0A327KGW5_9BRAD</name>
<dbReference type="Pfam" id="PF07687">
    <property type="entry name" value="M20_dimer"/>
    <property type="match status" value="1"/>
</dbReference>
<dbReference type="InterPro" id="IPR002933">
    <property type="entry name" value="Peptidase_M20"/>
</dbReference>
<feature type="domain" description="Peptidase M20 dimerisation" evidence="4">
    <location>
        <begin position="202"/>
        <end position="359"/>
    </location>
</feature>
<dbReference type="Proteomes" id="UP000248863">
    <property type="component" value="Unassembled WGS sequence"/>
</dbReference>
<dbReference type="Gene3D" id="3.30.70.360">
    <property type="match status" value="1"/>
</dbReference>
<evidence type="ECO:0000256" key="1">
    <source>
        <dbReference type="ARBA" id="ARBA00022670"/>
    </source>
</evidence>
<evidence type="ECO:0000256" key="2">
    <source>
        <dbReference type="ARBA" id="ARBA00022723"/>
    </source>
</evidence>
<keyword evidence="6" id="KW-1185">Reference proteome</keyword>
<keyword evidence="3" id="KW-0378">Hydrolase</keyword>
<evidence type="ECO:0000259" key="4">
    <source>
        <dbReference type="Pfam" id="PF07687"/>
    </source>
</evidence>
<dbReference type="PANTHER" id="PTHR43270">
    <property type="entry name" value="BETA-ALA-HIS DIPEPTIDASE"/>
    <property type="match status" value="1"/>
</dbReference>
<dbReference type="InterPro" id="IPR011650">
    <property type="entry name" value="Peptidase_M20_dimer"/>
</dbReference>
<dbReference type="SUPFAM" id="SSF53187">
    <property type="entry name" value="Zn-dependent exopeptidases"/>
    <property type="match status" value="1"/>
</dbReference>
<reference evidence="5 6" key="1">
    <citation type="submission" date="2017-07" db="EMBL/GenBank/DDBJ databases">
        <title>Draft Genome Sequences of Select Purple Nonsulfur Bacteria.</title>
        <authorList>
            <person name="Lasarre B."/>
            <person name="Mckinlay J.B."/>
        </authorList>
    </citation>
    <scope>NUCLEOTIDE SEQUENCE [LARGE SCALE GENOMIC DNA]</scope>
    <source>
        <strain evidence="5 6">DSM 11907</strain>
    </source>
</reference>
<keyword evidence="1" id="KW-0645">Protease</keyword>
<evidence type="ECO:0000313" key="6">
    <source>
        <dbReference type="Proteomes" id="UP000248863"/>
    </source>
</evidence>
<dbReference type="PANTHER" id="PTHR43270:SF12">
    <property type="entry name" value="SUCCINYL-DIAMINOPIMELATE DESUCCINYLASE"/>
    <property type="match status" value="1"/>
</dbReference>
<proteinExistence type="predicted"/>
<dbReference type="EMBL" id="NPEU01000188">
    <property type="protein sequence ID" value="RAI37394.1"/>
    <property type="molecule type" value="Genomic_DNA"/>
</dbReference>
<keyword evidence="2" id="KW-0479">Metal-binding</keyword>
<dbReference type="GO" id="GO:0046872">
    <property type="term" value="F:metal ion binding"/>
    <property type="evidence" value="ECO:0007669"/>
    <property type="project" value="UniProtKB-KW"/>
</dbReference>
<evidence type="ECO:0000256" key="3">
    <source>
        <dbReference type="ARBA" id="ARBA00022801"/>
    </source>
</evidence>
<dbReference type="GO" id="GO:0006508">
    <property type="term" value="P:proteolysis"/>
    <property type="evidence" value="ECO:0007669"/>
    <property type="project" value="UniProtKB-KW"/>
</dbReference>
<protein>
    <recommendedName>
        <fullName evidence="4">Peptidase M20 dimerisation domain-containing protein</fullName>
    </recommendedName>
</protein>
<dbReference type="Pfam" id="PF01546">
    <property type="entry name" value="Peptidase_M20"/>
    <property type="match status" value="1"/>
</dbReference>
<dbReference type="RefSeq" id="WP_111358199.1">
    <property type="nucleotide sequence ID" value="NZ_NHSK01000019.1"/>
</dbReference>
<accession>A0A327KGW5</accession>
<dbReference type="GO" id="GO:0008233">
    <property type="term" value="F:peptidase activity"/>
    <property type="evidence" value="ECO:0007669"/>
    <property type="project" value="UniProtKB-KW"/>
</dbReference>
<evidence type="ECO:0000313" key="5">
    <source>
        <dbReference type="EMBL" id="RAI37394.1"/>
    </source>
</evidence>
<dbReference type="NCBIfam" id="NF006579">
    <property type="entry name" value="PRK09104.1"/>
    <property type="match status" value="1"/>
</dbReference>
<comment type="caution">
    <text evidence="5">The sequence shown here is derived from an EMBL/GenBank/DDBJ whole genome shotgun (WGS) entry which is preliminary data.</text>
</comment>
<dbReference type="AlphaFoldDB" id="A0A327KGW5"/>
<dbReference type="Gene3D" id="3.40.630.10">
    <property type="entry name" value="Zn peptidases"/>
    <property type="match status" value="1"/>
</dbReference>
<dbReference type="OrthoDB" id="9761532at2"/>
<gene>
    <name evidence="5" type="ORF">CH338_16310</name>
</gene>
<dbReference type="InterPro" id="IPR051458">
    <property type="entry name" value="Cyt/Met_Dipeptidase"/>
</dbReference>
<sequence>MTVLDQVLARIDSDLDKSLERLFAFLRIPSISTDPAHAGDCRAAAAHLAADLRSLGIAADLSETAGHPVVLGRGGDASARGVLFYGHYDVQPVDPLDLWESPPFEPRIKTLDDGRKVIVARGSSDDKGQVMTFVEACRAHVAVTGKLPLPVTMLIEGEEECGSKNLPDWIEQNRGAIAADLALVCDTSMWDTATPAITTALRGMVYEEIEITAANRDLHSGLYGGPARNPIRVLTTILGGVHGDDGRITIPGFYDGITDPPADVLAVWRGLDLTPETFLKPVGLSEPAGERGRSIVEQLFCRPTCDVNGIWGGYTGAGAKTVIPSKASAKVSFRLVPGQDPDAIRQAFRTFVRERLPADCSVRFEGHSGAPAVAVPWDLSQLAAARHALTEEWGRDALMIGSGGSIPVVADFKRLVGMDTLLIGFALDDDRIHSPNEKYDLRSFHKGIRSWARILNALAG</sequence>
<organism evidence="5 6">
    <name type="scientific">Rhodoplanes elegans</name>
    <dbReference type="NCBI Taxonomy" id="29408"/>
    <lineage>
        <taxon>Bacteria</taxon>
        <taxon>Pseudomonadati</taxon>
        <taxon>Pseudomonadota</taxon>
        <taxon>Alphaproteobacteria</taxon>
        <taxon>Hyphomicrobiales</taxon>
        <taxon>Nitrobacteraceae</taxon>
        <taxon>Rhodoplanes</taxon>
    </lineage>
</organism>